<sequence>MYVSDTVDRVDDRRGPTRTQRERTNATRAALVDATLDLLAERGWAATTSVAACERAGLTRGALVHHFGDLPTLLADALEAHYARLSAEIADEAAPTSLADLVETTWTVIERGRFKIVIEAWLAAANDPELGRAIGPVVTRFAKLVDPAERRDLAPDDATRALYLTAREAMLGLALGRATAQGPLPHERIVVDQLIELARIHDERRGGTP</sequence>
<dbReference type="EMBL" id="SOAU01000001">
    <property type="protein sequence ID" value="TDT18219.1"/>
    <property type="molecule type" value="Genomic_DNA"/>
</dbReference>
<keyword evidence="1" id="KW-0805">Transcription regulation</keyword>
<reference evidence="7 8" key="1">
    <citation type="submission" date="2019-03" db="EMBL/GenBank/DDBJ databases">
        <title>Sequencing the genomes of 1000 actinobacteria strains.</title>
        <authorList>
            <person name="Klenk H.-P."/>
        </authorList>
    </citation>
    <scope>NUCLEOTIDE SEQUENCE [LARGE SCALE GENOMIC DNA]</scope>
    <source>
        <strain evidence="7 8">DSM 18936</strain>
    </source>
</reference>
<protein>
    <submittedName>
        <fullName evidence="7">TetR family transcriptional regulator</fullName>
    </submittedName>
</protein>
<keyword evidence="8" id="KW-1185">Reference proteome</keyword>
<dbReference type="InterPro" id="IPR009057">
    <property type="entry name" value="Homeodomain-like_sf"/>
</dbReference>
<proteinExistence type="predicted"/>
<keyword evidence="2 4" id="KW-0238">DNA-binding</keyword>
<dbReference type="GO" id="GO:0000976">
    <property type="term" value="F:transcription cis-regulatory region binding"/>
    <property type="evidence" value="ECO:0007669"/>
    <property type="project" value="TreeGrafter"/>
</dbReference>
<evidence type="ECO:0000259" key="6">
    <source>
        <dbReference type="PROSITE" id="PS50977"/>
    </source>
</evidence>
<feature type="domain" description="HTH tetR-type" evidence="6">
    <location>
        <begin position="25"/>
        <end position="85"/>
    </location>
</feature>
<dbReference type="PROSITE" id="PS50977">
    <property type="entry name" value="HTH_TETR_2"/>
    <property type="match status" value="1"/>
</dbReference>
<evidence type="ECO:0000256" key="1">
    <source>
        <dbReference type="ARBA" id="ARBA00023015"/>
    </source>
</evidence>
<accession>A0A4R7I5E4</accession>
<name>A0A4R7I5E4_9ACTN</name>
<evidence type="ECO:0000256" key="3">
    <source>
        <dbReference type="ARBA" id="ARBA00023163"/>
    </source>
</evidence>
<dbReference type="Proteomes" id="UP000294558">
    <property type="component" value="Unassembled WGS sequence"/>
</dbReference>
<dbReference type="InterPro" id="IPR001647">
    <property type="entry name" value="HTH_TetR"/>
</dbReference>
<keyword evidence="3" id="KW-0804">Transcription</keyword>
<dbReference type="PRINTS" id="PR00455">
    <property type="entry name" value="HTHTETR"/>
</dbReference>
<organism evidence="7 8">
    <name type="scientific">Ilumatobacter fluminis</name>
    <dbReference type="NCBI Taxonomy" id="467091"/>
    <lineage>
        <taxon>Bacteria</taxon>
        <taxon>Bacillati</taxon>
        <taxon>Actinomycetota</taxon>
        <taxon>Acidimicrobiia</taxon>
        <taxon>Acidimicrobiales</taxon>
        <taxon>Ilumatobacteraceae</taxon>
        <taxon>Ilumatobacter</taxon>
    </lineage>
</organism>
<dbReference type="GO" id="GO:0003700">
    <property type="term" value="F:DNA-binding transcription factor activity"/>
    <property type="evidence" value="ECO:0007669"/>
    <property type="project" value="TreeGrafter"/>
</dbReference>
<dbReference type="OrthoDB" id="4538622at2"/>
<feature type="region of interest" description="Disordered" evidence="5">
    <location>
        <begin position="1"/>
        <end position="25"/>
    </location>
</feature>
<dbReference type="Gene3D" id="1.10.357.10">
    <property type="entry name" value="Tetracycline Repressor, domain 2"/>
    <property type="match status" value="1"/>
</dbReference>
<dbReference type="InterPro" id="IPR050109">
    <property type="entry name" value="HTH-type_TetR-like_transc_reg"/>
</dbReference>
<evidence type="ECO:0000313" key="7">
    <source>
        <dbReference type="EMBL" id="TDT18219.1"/>
    </source>
</evidence>
<gene>
    <name evidence="7" type="ORF">BDK89_3837</name>
</gene>
<comment type="caution">
    <text evidence="7">The sequence shown here is derived from an EMBL/GenBank/DDBJ whole genome shotgun (WGS) entry which is preliminary data.</text>
</comment>
<evidence type="ECO:0000256" key="2">
    <source>
        <dbReference type="ARBA" id="ARBA00023125"/>
    </source>
</evidence>
<feature type="DNA-binding region" description="H-T-H motif" evidence="4">
    <location>
        <begin position="48"/>
        <end position="67"/>
    </location>
</feature>
<dbReference type="PANTHER" id="PTHR30055:SF234">
    <property type="entry name" value="HTH-TYPE TRANSCRIPTIONAL REGULATOR BETI"/>
    <property type="match status" value="1"/>
</dbReference>
<dbReference type="AlphaFoldDB" id="A0A4R7I5E4"/>
<dbReference type="PANTHER" id="PTHR30055">
    <property type="entry name" value="HTH-TYPE TRANSCRIPTIONAL REGULATOR RUTR"/>
    <property type="match status" value="1"/>
</dbReference>
<dbReference type="SUPFAM" id="SSF46689">
    <property type="entry name" value="Homeodomain-like"/>
    <property type="match status" value="1"/>
</dbReference>
<evidence type="ECO:0000313" key="8">
    <source>
        <dbReference type="Proteomes" id="UP000294558"/>
    </source>
</evidence>
<dbReference type="Pfam" id="PF00440">
    <property type="entry name" value="TetR_N"/>
    <property type="match status" value="1"/>
</dbReference>
<evidence type="ECO:0000256" key="4">
    <source>
        <dbReference type="PROSITE-ProRule" id="PRU00335"/>
    </source>
</evidence>
<evidence type="ECO:0000256" key="5">
    <source>
        <dbReference type="SAM" id="MobiDB-lite"/>
    </source>
</evidence>